<dbReference type="Proteomes" id="UP000005237">
    <property type="component" value="Unassembled WGS sequence"/>
</dbReference>
<reference evidence="2" key="1">
    <citation type="submission" date="2010-08" db="EMBL/GenBank/DDBJ databases">
        <authorList>
            <consortium name="Caenorhabditis japonica Sequencing Consortium"/>
            <person name="Wilson R.K."/>
        </authorList>
    </citation>
    <scope>NUCLEOTIDE SEQUENCE [LARGE SCALE GENOMIC DNA]</scope>
    <source>
        <strain evidence="2">DF5081</strain>
    </source>
</reference>
<accession>A0A8R1I4J3</accession>
<evidence type="ECO:0000313" key="2">
    <source>
        <dbReference type="Proteomes" id="UP000005237"/>
    </source>
</evidence>
<dbReference type="AlphaFoldDB" id="A0A8R1I4J3"/>
<proteinExistence type="predicted"/>
<reference evidence="1" key="2">
    <citation type="submission" date="2022-06" db="UniProtKB">
        <authorList>
            <consortium name="EnsemblMetazoa"/>
        </authorList>
    </citation>
    <scope>IDENTIFICATION</scope>
    <source>
        <strain evidence="1">DF5081</strain>
    </source>
</reference>
<evidence type="ECO:0000313" key="1">
    <source>
        <dbReference type="EnsemblMetazoa" id="CJA22259.1"/>
    </source>
</evidence>
<protein>
    <submittedName>
        <fullName evidence="1">Uncharacterized protein</fullName>
    </submittedName>
</protein>
<sequence length="101" mass="11962">MPSEAELICKRREAREGGLAFWIHKDWLECLVETKRELDLETQSDKFYKDLKKVYTRLYRSGIRRSSSAETSTPLWDALQTIFHLWVDTELVKEVITVIGW</sequence>
<name>A0A8R1I4J3_CAEJA</name>
<dbReference type="EnsemblMetazoa" id="CJA22259.1">
    <property type="protein sequence ID" value="CJA22259.1"/>
    <property type="gene ID" value="WBGene00177831"/>
</dbReference>
<organism evidence="1 2">
    <name type="scientific">Caenorhabditis japonica</name>
    <dbReference type="NCBI Taxonomy" id="281687"/>
    <lineage>
        <taxon>Eukaryota</taxon>
        <taxon>Metazoa</taxon>
        <taxon>Ecdysozoa</taxon>
        <taxon>Nematoda</taxon>
        <taxon>Chromadorea</taxon>
        <taxon>Rhabditida</taxon>
        <taxon>Rhabditina</taxon>
        <taxon>Rhabditomorpha</taxon>
        <taxon>Rhabditoidea</taxon>
        <taxon>Rhabditidae</taxon>
        <taxon>Peloderinae</taxon>
        <taxon>Caenorhabditis</taxon>
    </lineage>
</organism>
<keyword evidence="2" id="KW-1185">Reference proteome</keyword>